<dbReference type="Proteomes" id="UP000217790">
    <property type="component" value="Unassembled WGS sequence"/>
</dbReference>
<feature type="region of interest" description="Disordered" evidence="1">
    <location>
        <begin position="11"/>
        <end position="50"/>
    </location>
</feature>
<protein>
    <submittedName>
        <fullName evidence="2">Uncharacterized protein</fullName>
    </submittedName>
</protein>
<dbReference type="AlphaFoldDB" id="A0A2H3EA06"/>
<name>A0A2H3EA06_ARMGA</name>
<dbReference type="EMBL" id="KZ293644">
    <property type="protein sequence ID" value="PBL04270.1"/>
    <property type="molecule type" value="Genomic_DNA"/>
</dbReference>
<dbReference type="InParanoid" id="A0A2H3EA06"/>
<feature type="compositionally biased region" description="Polar residues" evidence="1">
    <location>
        <begin position="12"/>
        <end position="31"/>
    </location>
</feature>
<feature type="compositionally biased region" description="Basic and acidic residues" evidence="1">
    <location>
        <begin position="32"/>
        <end position="42"/>
    </location>
</feature>
<evidence type="ECO:0000313" key="2">
    <source>
        <dbReference type="EMBL" id="PBL04270.1"/>
    </source>
</evidence>
<gene>
    <name evidence="2" type="ORF">ARMGADRAFT_1096495</name>
</gene>
<proteinExistence type="predicted"/>
<organism evidence="2 3">
    <name type="scientific">Armillaria gallica</name>
    <name type="common">Bulbous honey fungus</name>
    <name type="synonym">Armillaria bulbosa</name>
    <dbReference type="NCBI Taxonomy" id="47427"/>
    <lineage>
        <taxon>Eukaryota</taxon>
        <taxon>Fungi</taxon>
        <taxon>Dikarya</taxon>
        <taxon>Basidiomycota</taxon>
        <taxon>Agaricomycotina</taxon>
        <taxon>Agaricomycetes</taxon>
        <taxon>Agaricomycetidae</taxon>
        <taxon>Agaricales</taxon>
        <taxon>Marasmiineae</taxon>
        <taxon>Physalacriaceae</taxon>
        <taxon>Armillaria</taxon>
    </lineage>
</organism>
<evidence type="ECO:0000256" key="1">
    <source>
        <dbReference type="SAM" id="MobiDB-lite"/>
    </source>
</evidence>
<reference evidence="3" key="1">
    <citation type="journal article" date="2017" name="Nat. Ecol. Evol.">
        <title>Genome expansion and lineage-specific genetic innovations in the forest pathogenic fungi Armillaria.</title>
        <authorList>
            <person name="Sipos G."/>
            <person name="Prasanna A.N."/>
            <person name="Walter M.C."/>
            <person name="O'Connor E."/>
            <person name="Balint B."/>
            <person name="Krizsan K."/>
            <person name="Kiss B."/>
            <person name="Hess J."/>
            <person name="Varga T."/>
            <person name="Slot J."/>
            <person name="Riley R."/>
            <person name="Boka B."/>
            <person name="Rigling D."/>
            <person name="Barry K."/>
            <person name="Lee J."/>
            <person name="Mihaltcheva S."/>
            <person name="LaButti K."/>
            <person name="Lipzen A."/>
            <person name="Waldron R."/>
            <person name="Moloney N.M."/>
            <person name="Sperisen C."/>
            <person name="Kredics L."/>
            <person name="Vagvoelgyi C."/>
            <person name="Patrignani A."/>
            <person name="Fitzpatrick D."/>
            <person name="Nagy I."/>
            <person name="Doyle S."/>
            <person name="Anderson J.B."/>
            <person name="Grigoriev I.V."/>
            <person name="Gueldener U."/>
            <person name="Muensterkoetter M."/>
            <person name="Nagy L.G."/>
        </authorList>
    </citation>
    <scope>NUCLEOTIDE SEQUENCE [LARGE SCALE GENOMIC DNA]</scope>
    <source>
        <strain evidence="3">Ar21-2</strain>
    </source>
</reference>
<sequence length="50" mass="5395">MDWAAKLLGVSPSFTHDSSGTSGGVIQSDASESAHDRYRDRTTQSPNLRT</sequence>
<accession>A0A2H3EA06</accession>
<evidence type="ECO:0000313" key="3">
    <source>
        <dbReference type="Proteomes" id="UP000217790"/>
    </source>
</evidence>
<keyword evidence="3" id="KW-1185">Reference proteome</keyword>